<dbReference type="InterPro" id="IPR016181">
    <property type="entry name" value="Acyl_CoA_acyltransferase"/>
</dbReference>
<name>A0A2U9T8S1_9GAMM</name>
<dbReference type="PROSITE" id="PS51731">
    <property type="entry name" value="GNAT_NAGS"/>
    <property type="match status" value="1"/>
</dbReference>
<accession>A0A2U9T8S1</accession>
<dbReference type="InterPro" id="IPR041734">
    <property type="entry name" value="NAGK-fArgBP"/>
</dbReference>
<dbReference type="Proteomes" id="UP000249447">
    <property type="component" value="Chromosome"/>
</dbReference>
<dbReference type="KEGG" id="lmb:C9I47_1929"/>
<dbReference type="GO" id="GO:0004042">
    <property type="term" value="F:L-glutamate N-acetyltransferase activity"/>
    <property type="evidence" value="ECO:0007669"/>
    <property type="project" value="TreeGrafter"/>
</dbReference>
<evidence type="ECO:0000256" key="8">
    <source>
        <dbReference type="ARBA" id="ARBA00022777"/>
    </source>
</evidence>
<dbReference type="NCBIfam" id="NF003387">
    <property type="entry name" value="PRK04531.1-2"/>
    <property type="match status" value="1"/>
</dbReference>
<dbReference type="SUPFAM" id="SSF53633">
    <property type="entry name" value="Carbamate kinase-like"/>
    <property type="match status" value="1"/>
</dbReference>
<evidence type="ECO:0000256" key="3">
    <source>
        <dbReference type="ARBA" id="ARBA00021197"/>
    </source>
</evidence>
<evidence type="ECO:0000256" key="5">
    <source>
        <dbReference type="ARBA" id="ARBA00022605"/>
    </source>
</evidence>
<dbReference type="GO" id="GO:0005524">
    <property type="term" value="F:ATP binding"/>
    <property type="evidence" value="ECO:0007669"/>
    <property type="project" value="UniProtKB-KW"/>
</dbReference>
<dbReference type="NCBIfam" id="TIGR00761">
    <property type="entry name" value="argB"/>
    <property type="match status" value="1"/>
</dbReference>
<evidence type="ECO:0000256" key="2">
    <source>
        <dbReference type="ARBA" id="ARBA00013065"/>
    </source>
</evidence>
<comment type="similarity">
    <text evidence="13">In the N-terminal section; belongs to the acetylglutamate kinase family. ArgB subfamily.</text>
</comment>
<keyword evidence="4" id="KW-0055">Arginine biosynthesis</keyword>
<sequence>MNIGMNDIREHNRDKAHEIQTRQTIVRLLSSMASAKEISQYLKRFSQLDAKRFAVVKVGGAVLRDDLDALTSSLAFLQDVGLTPIVIHGAGPQLDRELAAAGIDKQTVNGLRVTTPEALAIVRRVFHAQNLKLVEALQAFDARATSIVSGVFEAGYIDRDTYGLVGQVERVELAPIEASLKAGSIPVIASLGETASGQILNVNADFAANELVQVLQPYKIVFLTGTGGLLDERGKVIDSINLTSEYEHLVRQPWVNGGMKVKIEQIKALLDTLPLTSSVSITKPSELAKELFTHKGSGTLVRRGERVLEVSRWDQLDLPRLRTLIESAFGRELVADYFDDTRLHRAYVSENYRAAVILTREDAGTYLDKFAVLDDAQGEGLGRAVWQVMREQNPSLFWRSRNGNAVNPFYFSESDGCLRQEKWRVFWYGMDGFEAIARCVDHCADRPATLLDAPAAKGGAA</sequence>
<keyword evidence="6" id="KW-0808">Transferase</keyword>
<reference evidence="18 19" key="1">
    <citation type="submission" date="2018-05" db="EMBL/GenBank/DDBJ databases">
        <title>The complete genome of Lysobacter maris HZ9B, a marine bacterium antagonistic against terrestrial plant pathogens.</title>
        <authorList>
            <person name="Zhang X.-Q."/>
        </authorList>
    </citation>
    <scope>NUCLEOTIDE SEQUENCE [LARGE SCALE GENOMIC DNA]</scope>
    <source>
        <strain evidence="18 19">HZ9B</strain>
    </source>
</reference>
<dbReference type="GO" id="GO:0003991">
    <property type="term" value="F:acetylglutamate kinase activity"/>
    <property type="evidence" value="ECO:0007669"/>
    <property type="project" value="UniProtKB-EC"/>
</dbReference>
<keyword evidence="19" id="KW-1185">Reference proteome</keyword>
<dbReference type="AlphaFoldDB" id="A0A2U9T8S1"/>
<dbReference type="Gene3D" id="3.40.630.30">
    <property type="match status" value="1"/>
</dbReference>
<evidence type="ECO:0000256" key="11">
    <source>
        <dbReference type="ARBA" id="ARBA00030639"/>
    </source>
</evidence>
<feature type="site" description="Transition state stabilizer" evidence="15">
    <location>
        <position position="262"/>
    </location>
</feature>
<evidence type="ECO:0000313" key="19">
    <source>
        <dbReference type="Proteomes" id="UP000249447"/>
    </source>
</evidence>
<feature type="binding site" evidence="14">
    <location>
        <position position="112"/>
    </location>
    <ligand>
        <name>substrate</name>
    </ligand>
</feature>
<evidence type="ECO:0000256" key="15">
    <source>
        <dbReference type="PIRSR" id="PIRSR036441-51"/>
    </source>
</evidence>
<dbReference type="GO" id="GO:0006526">
    <property type="term" value="P:L-arginine biosynthetic process"/>
    <property type="evidence" value="ECO:0007669"/>
    <property type="project" value="UniProtKB-UniPathway"/>
</dbReference>
<gene>
    <name evidence="18" type="ORF">C9I47_1929</name>
</gene>
<dbReference type="CDD" id="cd04264">
    <property type="entry name" value="DUF619-NAGS"/>
    <property type="match status" value="1"/>
</dbReference>
<organism evidence="18 19">
    <name type="scientific">Marilutibacter maris</name>
    <dbReference type="NCBI Taxonomy" id="1605891"/>
    <lineage>
        <taxon>Bacteria</taxon>
        <taxon>Pseudomonadati</taxon>
        <taxon>Pseudomonadota</taxon>
        <taxon>Gammaproteobacteria</taxon>
        <taxon>Lysobacterales</taxon>
        <taxon>Lysobacteraceae</taxon>
        <taxon>Marilutibacter</taxon>
    </lineage>
</organism>
<protein>
    <recommendedName>
        <fullName evidence="3">Acetylglutamate kinase</fullName>
        <ecNumber evidence="2">2.7.2.8</ecNumber>
    </recommendedName>
    <alternativeName>
        <fullName evidence="10">N-acetyl-L-glutamate 5-phosphotransferase</fullName>
    </alternativeName>
    <alternativeName>
        <fullName evidence="11">NAG kinase</fullName>
    </alternativeName>
</protein>
<dbReference type="UniPathway" id="UPA00068">
    <property type="reaction ID" value="UER00107"/>
</dbReference>
<feature type="domain" description="N-acetyltransferase" evidence="16">
    <location>
        <begin position="308"/>
        <end position="456"/>
    </location>
</feature>
<dbReference type="PROSITE" id="PS51186">
    <property type="entry name" value="GNAT"/>
    <property type="match status" value="1"/>
</dbReference>
<evidence type="ECO:0000256" key="14">
    <source>
        <dbReference type="PIRSR" id="PIRSR036441-50"/>
    </source>
</evidence>
<feature type="site" description="Transition state stabilizer" evidence="15">
    <location>
        <position position="57"/>
    </location>
</feature>
<feature type="binding site" evidence="14">
    <location>
        <begin position="90"/>
        <end position="91"/>
    </location>
    <ligand>
        <name>substrate</name>
    </ligand>
</feature>
<evidence type="ECO:0000256" key="12">
    <source>
        <dbReference type="ARBA" id="ARBA00048141"/>
    </source>
</evidence>
<dbReference type="Pfam" id="PF04768">
    <property type="entry name" value="NAT"/>
    <property type="match status" value="1"/>
</dbReference>
<dbReference type="PANTHER" id="PTHR23342:SF0">
    <property type="entry name" value="N-ACETYLGLUTAMATE SYNTHASE, MITOCHONDRIAL"/>
    <property type="match status" value="1"/>
</dbReference>
<dbReference type="InterPro" id="IPR000182">
    <property type="entry name" value="GNAT_dom"/>
</dbReference>
<comment type="pathway">
    <text evidence="1">Amino-acid biosynthesis; L-arginine biosynthesis; N(2)-acetyl-L-ornithine from L-glutamate: step 2/4.</text>
</comment>
<dbReference type="NCBIfam" id="NF003386">
    <property type="entry name" value="PRK04531.1-1"/>
    <property type="match status" value="1"/>
</dbReference>
<dbReference type="InterPro" id="IPR004662">
    <property type="entry name" value="AcgluKinase_fam"/>
</dbReference>
<evidence type="ECO:0000256" key="10">
    <source>
        <dbReference type="ARBA" id="ARBA00030178"/>
    </source>
</evidence>
<dbReference type="EC" id="2.7.2.8" evidence="2"/>
<evidence type="ECO:0000256" key="6">
    <source>
        <dbReference type="ARBA" id="ARBA00022679"/>
    </source>
</evidence>
<dbReference type="FunFam" id="3.40.1160.10:FF:000046">
    <property type="entry name" value="N-acetylglutamate kinase / N-acetylglutamate synthase"/>
    <property type="match status" value="1"/>
</dbReference>
<dbReference type="InterPro" id="IPR036393">
    <property type="entry name" value="AceGlu_kinase-like_sf"/>
</dbReference>
<dbReference type="EMBL" id="CP029843">
    <property type="protein sequence ID" value="AWV07617.1"/>
    <property type="molecule type" value="Genomic_DNA"/>
</dbReference>
<keyword evidence="5" id="KW-0028">Amino-acid biosynthesis</keyword>
<evidence type="ECO:0000313" key="18">
    <source>
        <dbReference type="EMBL" id="AWV07617.1"/>
    </source>
</evidence>
<dbReference type="InterPro" id="IPR001048">
    <property type="entry name" value="Asp/Glu/Uridylate_kinase"/>
</dbReference>
<dbReference type="SUPFAM" id="SSF55729">
    <property type="entry name" value="Acyl-CoA N-acyltransferases (Nat)"/>
    <property type="match status" value="1"/>
</dbReference>
<dbReference type="InterPro" id="IPR006855">
    <property type="entry name" value="Vertebrate-like_GNAT_dom"/>
</dbReference>
<evidence type="ECO:0000256" key="1">
    <source>
        <dbReference type="ARBA" id="ARBA00004828"/>
    </source>
</evidence>
<evidence type="ECO:0000256" key="9">
    <source>
        <dbReference type="ARBA" id="ARBA00022840"/>
    </source>
</evidence>
<feature type="domain" description="N-acetyltransferase" evidence="17">
    <location>
        <begin position="305"/>
        <end position="451"/>
    </location>
</feature>
<evidence type="ECO:0000256" key="13">
    <source>
        <dbReference type="ARBA" id="ARBA00061305"/>
    </source>
</evidence>
<dbReference type="PANTHER" id="PTHR23342">
    <property type="entry name" value="N-ACETYLGLUTAMATE SYNTHASE"/>
    <property type="match status" value="1"/>
</dbReference>
<dbReference type="Pfam" id="PF00696">
    <property type="entry name" value="AA_kinase"/>
    <property type="match status" value="1"/>
</dbReference>
<keyword evidence="7" id="KW-0547">Nucleotide-binding</keyword>
<keyword evidence="8 18" id="KW-0418">Kinase</keyword>
<dbReference type="PIRSF" id="PIRSF036441">
    <property type="entry name" value="NAGK_DUF619"/>
    <property type="match status" value="1"/>
</dbReference>
<dbReference type="CDD" id="cd04252">
    <property type="entry name" value="AAK_NAGK-fArgBP"/>
    <property type="match status" value="1"/>
</dbReference>
<dbReference type="InterPro" id="IPR011242">
    <property type="entry name" value="ArgB_GNAT"/>
</dbReference>
<evidence type="ECO:0000259" key="17">
    <source>
        <dbReference type="PROSITE" id="PS51731"/>
    </source>
</evidence>
<keyword evidence="9" id="KW-0067">ATP-binding</keyword>
<feature type="binding site" evidence="14">
    <location>
        <position position="201"/>
    </location>
    <ligand>
        <name>substrate</name>
    </ligand>
</feature>
<comment type="catalytic activity">
    <reaction evidence="12">
        <text>N-acetyl-L-glutamate + ATP = N-acetyl-L-glutamyl 5-phosphate + ADP</text>
        <dbReference type="Rhea" id="RHEA:14629"/>
        <dbReference type="ChEBI" id="CHEBI:30616"/>
        <dbReference type="ChEBI" id="CHEBI:44337"/>
        <dbReference type="ChEBI" id="CHEBI:57936"/>
        <dbReference type="ChEBI" id="CHEBI:456216"/>
        <dbReference type="EC" id="2.7.2.8"/>
    </reaction>
</comment>
<evidence type="ECO:0000259" key="16">
    <source>
        <dbReference type="PROSITE" id="PS51186"/>
    </source>
</evidence>
<evidence type="ECO:0000256" key="7">
    <source>
        <dbReference type="ARBA" id="ARBA00022741"/>
    </source>
</evidence>
<dbReference type="Gene3D" id="3.40.1160.10">
    <property type="entry name" value="Acetylglutamate kinase-like"/>
    <property type="match status" value="1"/>
</dbReference>
<proteinExistence type="inferred from homology"/>
<dbReference type="GO" id="GO:0005737">
    <property type="term" value="C:cytoplasm"/>
    <property type="evidence" value="ECO:0007669"/>
    <property type="project" value="InterPro"/>
</dbReference>
<evidence type="ECO:0000256" key="4">
    <source>
        <dbReference type="ARBA" id="ARBA00022571"/>
    </source>
</evidence>